<evidence type="ECO:0000313" key="10">
    <source>
        <dbReference type="EMBL" id="TCS81655.1"/>
    </source>
</evidence>
<feature type="transmembrane region" description="Helical" evidence="9">
    <location>
        <begin position="175"/>
        <end position="193"/>
    </location>
</feature>
<evidence type="ECO:0000256" key="4">
    <source>
        <dbReference type="ARBA" id="ARBA00022519"/>
    </source>
</evidence>
<evidence type="ECO:0000256" key="2">
    <source>
        <dbReference type="ARBA" id="ARBA00022448"/>
    </source>
</evidence>
<sequence length="336" mass="35780">MAGKSGRTIVNVPDKSWKKTLLCWESMLVVVFILINIFCASISSSYQFSSVLREMPKYLTEMFLLFPMAYILILGEIDISVGAIVCLSATMTCMASNKEWPFIVVVLVSLLVGTICGFVNGLILTKFTELPPMIVTLGTQIVFRGIAEISLGSGGSVSLSNTEGFRMIAGKVGTIPYILFVVAIFAVIFTVVLSKTTFGRSVYAIGSNSRAAYYSGIHVQRIRLIIYTAMGFMAGLAALFLTSVLYGANTTTGNGFEMDAIAMAVFGGISTAGGKGKLQGGIISGLIIICLRIGLGQINMNPQLILIILGALLILAVLLPNIGGEVKLKKKTAAAK</sequence>
<feature type="transmembrane region" description="Helical" evidence="9">
    <location>
        <begin position="281"/>
        <end position="298"/>
    </location>
</feature>
<dbReference type="OrthoDB" id="9789111at2"/>
<proteinExistence type="predicted"/>
<feature type="transmembrane region" description="Helical" evidence="9">
    <location>
        <begin position="224"/>
        <end position="246"/>
    </location>
</feature>
<dbReference type="GO" id="GO:0005886">
    <property type="term" value="C:plasma membrane"/>
    <property type="evidence" value="ECO:0007669"/>
    <property type="project" value="UniProtKB-SubCell"/>
</dbReference>
<feature type="transmembrane region" description="Helical" evidence="9">
    <location>
        <begin position="100"/>
        <end position="123"/>
    </location>
</feature>
<evidence type="ECO:0000256" key="1">
    <source>
        <dbReference type="ARBA" id="ARBA00004651"/>
    </source>
</evidence>
<organism evidence="10 11">
    <name type="scientific">Muricomes intestini</name>
    <dbReference type="NCBI Taxonomy" id="1796634"/>
    <lineage>
        <taxon>Bacteria</taxon>
        <taxon>Bacillati</taxon>
        <taxon>Bacillota</taxon>
        <taxon>Clostridia</taxon>
        <taxon>Lachnospirales</taxon>
        <taxon>Lachnospiraceae</taxon>
        <taxon>Muricomes</taxon>
    </lineage>
</organism>
<comment type="caution">
    <text evidence="10">The sequence shown here is derived from an EMBL/GenBank/DDBJ whole genome shotgun (WGS) entry which is preliminary data.</text>
</comment>
<keyword evidence="2" id="KW-0813">Transport</keyword>
<dbReference type="PANTHER" id="PTHR32196">
    <property type="entry name" value="ABC TRANSPORTER PERMEASE PROTEIN YPHD-RELATED-RELATED"/>
    <property type="match status" value="1"/>
</dbReference>
<evidence type="ECO:0000256" key="8">
    <source>
        <dbReference type="ARBA" id="ARBA00039381"/>
    </source>
</evidence>
<dbReference type="CDD" id="cd06579">
    <property type="entry name" value="TM_PBP1_transp_AraH_like"/>
    <property type="match status" value="1"/>
</dbReference>
<evidence type="ECO:0000313" key="11">
    <source>
        <dbReference type="Proteomes" id="UP000295726"/>
    </source>
</evidence>
<evidence type="ECO:0000256" key="5">
    <source>
        <dbReference type="ARBA" id="ARBA00022692"/>
    </source>
</evidence>
<dbReference type="AlphaFoldDB" id="A0A4R3KEX2"/>
<keyword evidence="4" id="KW-0997">Cell inner membrane</keyword>
<dbReference type="GO" id="GO:0022857">
    <property type="term" value="F:transmembrane transporter activity"/>
    <property type="evidence" value="ECO:0007669"/>
    <property type="project" value="InterPro"/>
</dbReference>
<keyword evidence="6 9" id="KW-1133">Transmembrane helix</keyword>
<gene>
    <name evidence="10" type="ORF">EDD59_10371</name>
</gene>
<keyword evidence="7 9" id="KW-0472">Membrane</keyword>
<name>A0A4R3KEX2_9FIRM</name>
<evidence type="ECO:0000256" key="3">
    <source>
        <dbReference type="ARBA" id="ARBA00022475"/>
    </source>
</evidence>
<feature type="transmembrane region" description="Helical" evidence="9">
    <location>
        <begin position="304"/>
        <end position="322"/>
    </location>
</feature>
<dbReference type="Pfam" id="PF02653">
    <property type="entry name" value="BPD_transp_2"/>
    <property type="match status" value="1"/>
</dbReference>
<keyword evidence="5 9" id="KW-0812">Transmembrane</keyword>
<comment type="subcellular location">
    <subcellularLocation>
        <location evidence="1">Cell membrane</location>
        <topology evidence="1">Multi-pass membrane protein</topology>
    </subcellularLocation>
</comment>
<dbReference type="PANTHER" id="PTHR32196:SF71">
    <property type="entry name" value="AUTOINDUCER 2 IMPORT SYSTEM PERMEASE PROTEIN LSRD"/>
    <property type="match status" value="1"/>
</dbReference>
<feature type="transmembrane region" description="Helical" evidence="9">
    <location>
        <begin position="63"/>
        <end position="88"/>
    </location>
</feature>
<reference evidence="10 11" key="1">
    <citation type="submission" date="2019-03" db="EMBL/GenBank/DDBJ databases">
        <title>Genomic Encyclopedia of Type Strains, Phase IV (KMG-IV): sequencing the most valuable type-strain genomes for metagenomic binning, comparative biology and taxonomic classification.</title>
        <authorList>
            <person name="Goeker M."/>
        </authorList>
    </citation>
    <scope>NUCLEOTIDE SEQUENCE [LARGE SCALE GENOMIC DNA]</scope>
    <source>
        <strain evidence="10 11">DSM 29489</strain>
    </source>
</reference>
<evidence type="ECO:0000256" key="6">
    <source>
        <dbReference type="ARBA" id="ARBA00022989"/>
    </source>
</evidence>
<feature type="transmembrane region" description="Helical" evidence="9">
    <location>
        <begin position="21"/>
        <end position="43"/>
    </location>
</feature>
<dbReference type="RefSeq" id="WP_132378925.1">
    <property type="nucleotide sequence ID" value="NZ_DAIPCY010000026.1"/>
</dbReference>
<protein>
    <recommendedName>
        <fullName evidence="8">Autoinducer 2 import system permease protein LsrD</fullName>
    </recommendedName>
</protein>
<dbReference type="Proteomes" id="UP000295726">
    <property type="component" value="Unassembled WGS sequence"/>
</dbReference>
<evidence type="ECO:0000256" key="9">
    <source>
        <dbReference type="SAM" id="Phobius"/>
    </source>
</evidence>
<evidence type="ECO:0000256" key="7">
    <source>
        <dbReference type="ARBA" id="ARBA00023136"/>
    </source>
</evidence>
<accession>A0A4R3KEX2</accession>
<dbReference type="InterPro" id="IPR001851">
    <property type="entry name" value="ABC_transp_permease"/>
</dbReference>
<dbReference type="EMBL" id="SLZZ01000003">
    <property type="protein sequence ID" value="TCS81655.1"/>
    <property type="molecule type" value="Genomic_DNA"/>
</dbReference>
<keyword evidence="11" id="KW-1185">Reference proteome</keyword>
<keyword evidence="3" id="KW-1003">Cell membrane</keyword>